<protein>
    <submittedName>
        <fullName evidence="7">O-antigen ligase family protein</fullName>
    </submittedName>
</protein>
<dbReference type="InterPro" id="IPR051533">
    <property type="entry name" value="WaaL-like"/>
</dbReference>
<feature type="transmembrane region" description="Helical" evidence="5">
    <location>
        <begin position="215"/>
        <end position="235"/>
    </location>
</feature>
<dbReference type="GO" id="GO:0016874">
    <property type="term" value="F:ligase activity"/>
    <property type="evidence" value="ECO:0007669"/>
    <property type="project" value="UniProtKB-KW"/>
</dbReference>
<evidence type="ECO:0000313" key="8">
    <source>
        <dbReference type="Proteomes" id="UP001321125"/>
    </source>
</evidence>
<keyword evidence="4 5" id="KW-0472">Membrane</keyword>
<comment type="subcellular location">
    <subcellularLocation>
        <location evidence="1">Membrane</location>
        <topology evidence="1">Multi-pass membrane protein</topology>
    </subcellularLocation>
</comment>
<gene>
    <name evidence="7" type="ORF">L0635_01440</name>
</gene>
<feature type="transmembrane region" description="Helical" evidence="5">
    <location>
        <begin position="12"/>
        <end position="31"/>
    </location>
</feature>
<dbReference type="RefSeq" id="WP_268900912.1">
    <property type="nucleotide sequence ID" value="NZ_JAKNQU010000001.1"/>
</dbReference>
<keyword evidence="8" id="KW-1185">Reference proteome</keyword>
<dbReference type="Proteomes" id="UP001321125">
    <property type="component" value="Unassembled WGS sequence"/>
</dbReference>
<evidence type="ECO:0000313" key="7">
    <source>
        <dbReference type="EMBL" id="MCZ0925744.1"/>
    </source>
</evidence>
<keyword evidence="7" id="KW-0436">Ligase</keyword>
<feature type="transmembrane region" description="Helical" evidence="5">
    <location>
        <begin position="124"/>
        <end position="143"/>
    </location>
</feature>
<dbReference type="PANTHER" id="PTHR37422">
    <property type="entry name" value="TEICHURONIC ACID BIOSYNTHESIS PROTEIN TUAE"/>
    <property type="match status" value="1"/>
</dbReference>
<dbReference type="EMBL" id="JAKNQU010000001">
    <property type="protein sequence ID" value="MCZ0925744.1"/>
    <property type="molecule type" value="Genomic_DNA"/>
</dbReference>
<feature type="transmembrane region" description="Helical" evidence="5">
    <location>
        <begin position="66"/>
        <end position="85"/>
    </location>
</feature>
<keyword evidence="2 5" id="KW-0812">Transmembrane</keyword>
<organism evidence="7 8">
    <name type="scientific">Vreelandella janggokensis</name>
    <dbReference type="NCBI Taxonomy" id="370767"/>
    <lineage>
        <taxon>Bacteria</taxon>
        <taxon>Pseudomonadati</taxon>
        <taxon>Pseudomonadota</taxon>
        <taxon>Gammaproteobacteria</taxon>
        <taxon>Oceanospirillales</taxon>
        <taxon>Halomonadaceae</taxon>
        <taxon>Vreelandella</taxon>
    </lineage>
</organism>
<dbReference type="Pfam" id="PF04932">
    <property type="entry name" value="Wzy_C"/>
    <property type="match status" value="1"/>
</dbReference>
<feature type="transmembrane region" description="Helical" evidence="5">
    <location>
        <begin position="411"/>
        <end position="428"/>
    </location>
</feature>
<dbReference type="PANTHER" id="PTHR37422:SF13">
    <property type="entry name" value="LIPOPOLYSACCHARIDE BIOSYNTHESIS PROTEIN PA4999-RELATED"/>
    <property type="match status" value="1"/>
</dbReference>
<proteinExistence type="predicted"/>
<comment type="caution">
    <text evidence="7">The sequence shown here is derived from an EMBL/GenBank/DDBJ whole genome shotgun (WGS) entry which is preliminary data.</text>
</comment>
<dbReference type="InterPro" id="IPR007016">
    <property type="entry name" value="O-antigen_ligase-rel_domated"/>
</dbReference>
<evidence type="ECO:0000256" key="2">
    <source>
        <dbReference type="ARBA" id="ARBA00022692"/>
    </source>
</evidence>
<name>A0ABT4IRV1_9GAMM</name>
<feature type="transmembrane region" description="Helical" evidence="5">
    <location>
        <begin position="384"/>
        <end position="405"/>
    </location>
</feature>
<reference evidence="7 8" key="1">
    <citation type="submission" date="2022-02" db="EMBL/GenBank/DDBJ databases">
        <title>Study of halophilic communities from a Mexican lake.</title>
        <authorList>
            <person name="Hernandez-Soto L.M."/>
            <person name="Martinez-Abarca F."/>
            <person name="Ramirez-Saad H.C."/>
            <person name="Aguirre-Garrido J.F."/>
        </authorList>
    </citation>
    <scope>NUCLEOTIDE SEQUENCE [LARGE SCALE GENOMIC DNA]</scope>
    <source>
        <strain evidence="7 8">Hjan13</strain>
    </source>
</reference>
<sequence>MQPSNKETQSGWLAKNHAVGWIALTIYAFAWLINFDVSRSAESVFILCFAIAWFKEADPAFKWHKVFLLLLAFVVLQIGVYFFAVDRFPNVADGQVKAARHIAKLFLCIAVAWWIRGSVKAAKYLLLVFIAGILVSLVLNSSVDAWRAGLAGSRVDFGYTNAQHIAFYFGLLLIMGVGWLFKCVGVSAANYEWGVALALTLLGVAGVVVTQTRAVWLALGLIFLGLVVFSLLRLLMQSRPAGLRPKLLLSCVFLIGVVALTMNALAPVIEKRLLDEHEVVEAIAAGNMEDVPFSSIGIRVHTWSYALDKIQERPLAGWGAKSRGALIDEGPFPDWLKDRFGHFHNSYLELLLAYGVLGLAAIAILTAMILKGTVTLLTKPHKHWGVGLLVSWVFFFIINVFESYVIFNSGMYFFVIVGGVGMSFYMFGKNENARTVTR</sequence>
<evidence type="ECO:0000256" key="3">
    <source>
        <dbReference type="ARBA" id="ARBA00022989"/>
    </source>
</evidence>
<feature type="domain" description="O-antigen ligase-related" evidence="6">
    <location>
        <begin position="199"/>
        <end position="362"/>
    </location>
</feature>
<evidence type="ECO:0000256" key="4">
    <source>
        <dbReference type="ARBA" id="ARBA00023136"/>
    </source>
</evidence>
<feature type="transmembrane region" description="Helical" evidence="5">
    <location>
        <begin position="163"/>
        <end position="181"/>
    </location>
</feature>
<accession>A0ABT4IRV1</accession>
<evidence type="ECO:0000256" key="1">
    <source>
        <dbReference type="ARBA" id="ARBA00004141"/>
    </source>
</evidence>
<feature type="transmembrane region" description="Helical" evidence="5">
    <location>
        <begin position="351"/>
        <end position="372"/>
    </location>
</feature>
<keyword evidence="3 5" id="KW-1133">Transmembrane helix</keyword>
<evidence type="ECO:0000259" key="6">
    <source>
        <dbReference type="Pfam" id="PF04932"/>
    </source>
</evidence>
<feature type="transmembrane region" description="Helical" evidence="5">
    <location>
        <begin position="247"/>
        <end position="269"/>
    </location>
</feature>
<evidence type="ECO:0000256" key="5">
    <source>
        <dbReference type="SAM" id="Phobius"/>
    </source>
</evidence>
<feature type="transmembrane region" description="Helical" evidence="5">
    <location>
        <begin position="193"/>
        <end position="209"/>
    </location>
</feature>